<feature type="signal peptide" evidence="3">
    <location>
        <begin position="1"/>
        <end position="18"/>
    </location>
</feature>
<feature type="region of interest" description="Disordered" evidence="1">
    <location>
        <begin position="298"/>
        <end position="321"/>
    </location>
</feature>
<dbReference type="GO" id="GO:0004896">
    <property type="term" value="F:cytokine receptor activity"/>
    <property type="evidence" value="ECO:0007669"/>
    <property type="project" value="TreeGrafter"/>
</dbReference>
<dbReference type="PANTHER" id="PTHR20859">
    <property type="entry name" value="INTERFERON/INTERLEUKIN RECEPTOR"/>
    <property type="match status" value="1"/>
</dbReference>
<evidence type="ECO:0000256" key="2">
    <source>
        <dbReference type="SAM" id="Phobius"/>
    </source>
</evidence>
<evidence type="ECO:0000256" key="1">
    <source>
        <dbReference type="SAM" id="MobiDB-lite"/>
    </source>
</evidence>
<keyword evidence="2" id="KW-1133">Transmembrane helix</keyword>
<dbReference type="RefSeq" id="NP_001348100.1">
    <property type="nucleotide sequence ID" value="NM_001361171.1"/>
</dbReference>
<dbReference type="KEGG" id="kmr:108246304"/>
<dbReference type="InterPro" id="IPR003961">
    <property type="entry name" value="FN3_dom"/>
</dbReference>
<organism evidence="5 6">
    <name type="scientific">Kryptolebias marmoratus</name>
    <name type="common">Mangrove killifish</name>
    <name type="synonym">Rivulus marmoratus</name>
    <dbReference type="NCBI Taxonomy" id="37003"/>
    <lineage>
        <taxon>Eukaryota</taxon>
        <taxon>Metazoa</taxon>
        <taxon>Chordata</taxon>
        <taxon>Craniata</taxon>
        <taxon>Vertebrata</taxon>
        <taxon>Euteleostomi</taxon>
        <taxon>Actinopterygii</taxon>
        <taxon>Neopterygii</taxon>
        <taxon>Teleostei</taxon>
        <taxon>Neoteleostei</taxon>
        <taxon>Acanthomorphata</taxon>
        <taxon>Ovalentaria</taxon>
        <taxon>Atherinomorphae</taxon>
        <taxon>Cyprinodontiformes</taxon>
        <taxon>Rivulidae</taxon>
        <taxon>Kryptolebias</taxon>
    </lineage>
</organism>
<keyword evidence="2" id="KW-0812">Transmembrane</keyword>
<evidence type="ECO:0000313" key="5">
    <source>
        <dbReference type="Ensembl" id="ENSKMAP00000006086.1"/>
    </source>
</evidence>
<dbReference type="RefSeq" id="XP_017289258.1">
    <property type="nucleotide sequence ID" value="XM_017433769.3"/>
</dbReference>
<evidence type="ECO:0000256" key="3">
    <source>
        <dbReference type="SAM" id="SignalP"/>
    </source>
</evidence>
<dbReference type="InterPro" id="IPR050650">
    <property type="entry name" value="Type-II_Cytokine-TF_Rcpt"/>
</dbReference>
<keyword evidence="3" id="KW-0732">Signal</keyword>
<evidence type="ECO:0000259" key="4">
    <source>
        <dbReference type="Pfam" id="PF01108"/>
    </source>
</evidence>
<dbReference type="Proteomes" id="UP000264800">
    <property type="component" value="Unplaced"/>
</dbReference>
<protein>
    <submittedName>
        <fullName evidence="5">Interferon gamma receptor 1</fullName>
    </submittedName>
</protein>
<keyword evidence="2" id="KW-0472">Membrane</keyword>
<dbReference type="Pfam" id="PF01108">
    <property type="entry name" value="Tissue_fac"/>
    <property type="match status" value="1"/>
</dbReference>
<keyword evidence="6" id="KW-1185">Reference proteome</keyword>
<sequence>MLLGGAFTVLCLLSGVSSVDDPLPANVTVSCQNAKTTVRWDYSKREPHTIFRVTLIFTPDSKHEEYTTDHQYDLSSLVWQSEEHYMSFLYVSITAIEGGNQSKPVSSNTFSFNSLKTVDTKCILDFPPVKLNVNETKTSVTFENPFSFYKELRSTVKGTSSAFQFDVASDGHNFKGKCTVKDGSCKQDVTFNEGKEKCVTLKGWLFLNSGMEPISFRKTERICSTASPEFADQGVSLLAVILMSSFALLTCVVGISICKVKAWTMKTPDLPKPLVVQTDDTKVLCTAETVISPVSMDKPYKTSTIKPEDSYPKSYDVSSSSLDSILSDRPLYKDKGRQLEDSKQELEAVGLMGTRTDEDSVDGSVRTECVSLSSQDEERESMSPYDSPHFVMLDMGDGDIITGYTGEKR</sequence>
<accession>A0A3Q2ZQW0</accession>
<reference evidence="5" key="2">
    <citation type="submission" date="2025-09" db="UniProtKB">
        <authorList>
            <consortium name="Ensembl"/>
        </authorList>
    </citation>
    <scope>IDENTIFICATION</scope>
</reference>
<dbReference type="GeneID" id="108246304"/>
<dbReference type="CTD" id="3459"/>
<reference evidence="5" key="1">
    <citation type="submission" date="2025-08" db="UniProtKB">
        <authorList>
            <consortium name="Ensembl"/>
        </authorList>
    </citation>
    <scope>IDENTIFICATION</scope>
</reference>
<dbReference type="SUPFAM" id="SSF49265">
    <property type="entry name" value="Fibronectin type III"/>
    <property type="match status" value="1"/>
</dbReference>
<feature type="transmembrane region" description="Helical" evidence="2">
    <location>
        <begin position="237"/>
        <end position="258"/>
    </location>
</feature>
<dbReference type="OrthoDB" id="9946382at2759"/>
<feature type="compositionally biased region" description="Low complexity" evidence="1">
    <location>
        <begin position="312"/>
        <end position="321"/>
    </location>
</feature>
<dbReference type="AlphaFoldDB" id="A0A3Q2ZQW0"/>
<dbReference type="Ensembl" id="ENSKMAT00000006192.1">
    <property type="protein sequence ID" value="ENSKMAP00000006086.1"/>
    <property type="gene ID" value="ENSKMAG00000004612.1"/>
</dbReference>
<evidence type="ECO:0000313" key="6">
    <source>
        <dbReference type="Proteomes" id="UP000264800"/>
    </source>
</evidence>
<feature type="chain" id="PRO_5018635685" evidence="3">
    <location>
        <begin position="19"/>
        <end position="409"/>
    </location>
</feature>
<dbReference type="InterPro" id="IPR036116">
    <property type="entry name" value="FN3_sf"/>
</dbReference>
<dbReference type="InterPro" id="IPR013783">
    <property type="entry name" value="Ig-like_fold"/>
</dbReference>
<dbReference type="OMA" id="CKVEAWT"/>
<dbReference type="Gene3D" id="2.60.40.10">
    <property type="entry name" value="Immunoglobulins"/>
    <property type="match status" value="1"/>
</dbReference>
<dbReference type="STRING" id="37003.ENSKMAP00000006086"/>
<feature type="domain" description="Fibronectin type-III" evidence="4">
    <location>
        <begin position="9"/>
        <end position="86"/>
    </location>
</feature>
<proteinExistence type="predicted"/>
<name>A0A3Q2ZQW0_KRYMA</name>
<dbReference type="GeneTree" id="ENSGT00530000067736"/>
<feature type="region of interest" description="Disordered" evidence="1">
    <location>
        <begin position="351"/>
        <end position="392"/>
    </location>
</feature>
<dbReference type="GO" id="GO:0005886">
    <property type="term" value="C:plasma membrane"/>
    <property type="evidence" value="ECO:0007669"/>
    <property type="project" value="TreeGrafter"/>
</dbReference>
<dbReference type="PANTHER" id="PTHR20859:SF87">
    <property type="entry name" value="CYTOKINE RECEPTOR FAMILY MEMBER B13-RELATED"/>
    <property type="match status" value="1"/>
</dbReference>